<dbReference type="InterPro" id="IPR018490">
    <property type="entry name" value="cNMP-bd_dom_sf"/>
</dbReference>
<dbReference type="InterPro" id="IPR036390">
    <property type="entry name" value="WH_DNA-bd_sf"/>
</dbReference>
<keyword evidence="7" id="KW-1185">Reference proteome</keyword>
<keyword evidence="1" id="KW-0805">Transcription regulation</keyword>
<dbReference type="Proteomes" id="UP001597425">
    <property type="component" value="Unassembled WGS sequence"/>
</dbReference>
<evidence type="ECO:0000256" key="2">
    <source>
        <dbReference type="ARBA" id="ARBA00023125"/>
    </source>
</evidence>
<dbReference type="Gene3D" id="2.60.120.10">
    <property type="entry name" value="Jelly Rolls"/>
    <property type="match status" value="1"/>
</dbReference>
<evidence type="ECO:0000313" key="7">
    <source>
        <dbReference type="Proteomes" id="UP001597425"/>
    </source>
</evidence>
<evidence type="ECO:0000256" key="3">
    <source>
        <dbReference type="ARBA" id="ARBA00023163"/>
    </source>
</evidence>
<dbReference type="SUPFAM" id="SSF46785">
    <property type="entry name" value="Winged helix' DNA-binding domain"/>
    <property type="match status" value="1"/>
</dbReference>
<comment type="caution">
    <text evidence="6">The sequence shown here is derived from an EMBL/GenBank/DDBJ whole genome shotgun (WGS) entry which is preliminary data.</text>
</comment>
<dbReference type="InterPro" id="IPR050397">
    <property type="entry name" value="Env_Response_Regulators"/>
</dbReference>
<dbReference type="Pfam" id="PF13545">
    <property type="entry name" value="HTH_Crp_2"/>
    <property type="match status" value="1"/>
</dbReference>
<dbReference type="PANTHER" id="PTHR24567:SF74">
    <property type="entry name" value="HTH-TYPE TRANSCRIPTIONAL REGULATOR ARCR"/>
    <property type="match status" value="1"/>
</dbReference>
<keyword evidence="2" id="KW-0238">DNA-binding</keyword>
<proteinExistence type="predicted"/>
<sequence>MKQAVPFGERLSLVSSSPIFQALDSSILSEIARRAVCRTHPPGEFLYRKGEEADSVLLVINGLVRLSLASPEGREFSVRLATRGDSLGETALANAISRDTDCLALTHSRVLKIRRNMLSKADIGAISSDLNRLLGQRLSSLLAIVEEIALHNLEGRLARLFCRLDQQQYLSLHQLHQGLLANMANASRPKVNQQLKKLHNLGAIKLASGQVISINRALLTKLFTIKGEKVSRHNETGR</sequence>
<dbReference type="PROSITE" id="PS51063">
    <property type="entry name" value="HTH_CRP_2"/>
    <property type="match status" value="1"/>
</dbReference>
<dbReference type="PROSITE" id="PS50042">
    <property type="entry name" value="CNMP_BINDING_3"/>
    <property type="match status" value="1"/>
</dbReference>
<protein>
    <submittedName>
        <fullName evidence="6">Crp/Fnr family transcriptional regulator</fullName>
    </submittedName>
</protein>
<dbReference type="InterPro" id="IPR012318">
    <property type="entry name" value="HTH_CRP"/>
</dbReference>
<dbReference type="RefSeq" id="WP_265722542.1">
    <property type="nucleotide sequence ID" value="NZ_JAPIVK010000024.1"/>
</dbReference>
<dbReference type="CDD" id="cd00038">
    <property type="entry name" value="CAP_ED"/>
    <property type="match status" value="1"/>
</dbReference>
<dbReference type="InterPro" id="IPR000595">
    <property type="entry name" value="cNMP-bd_dom"/>
</dbReference>
<feature type="domain" description="HTH crp-type" evidence="5">
    <location>
        <begin position="151"/>
        <end position="217"/>
    </location>
</feature>
<dbReference type="SMART" id="SM00100">
    <property type="entry name" value="cNMP"/>
    <property type="match status" value="1"/>
</dbReference>
<evidence type="ECO:0000259" key="5">
    <source>
        <dbReference type="PROSITE" id="PS51063"/>
    </source>
</evidence>
<organism evidence="6 7">
    <name type="scientific">Microbulbifer halophilus</name>
    <dbReference type="NCBI Taxonomy" id="453963"/>
    <lineage>
        <taxon>Bacteria</taxon>
        <taxon>Pseudomonadati</taxon>
        <taxon>Pseudomonadota</taxon>
        <taxon>Gammaproteobacteria</taxon>
        <taxon>Cellvibrionales</taxon>
        <taxon>Microbulbiferaceae</taxon>
        <taxon>Microbulbifer</taxon>
    </lineage>
</organism>
<dbReference type="InterPro" id="IPR014710">
    <property type="entry name" value="RmlC-like_jellyroll"/>
</dbReference>
<dbReference type="InterPro" id="IPR036388">
    <property type="entry name" value="WH-like_DNA-bd_sf"/>
</dbReference>
<keyword evidence="3" id="KW-0804">Transcription</keyword>
<reference evidence="7" key="1">
    <citation type="journal article" date="2019" name="Int. J. Syst. Evol. Microbiol.">
        <title>The Global Catalogue of Microorganisms (GCM) 10K type strain sequencing project: providing services to taxonomists for standard genome sequencing and annotation.</title>
        <authorList>
            <consortium name="The Broad Institute Genomics Platform"/>
            <consortium name="The Broad Institute Genome Sequencing Center for Infectious Disease"/>
            <person name="Wu L."/>
            <person name="Ma J."/>
        </authorList>
    </citation>
    <scope>NUCLEOTIDE SEQUENCE [LARGE SCALE GENOMIC DNA]</scope>
    <source>
        <strain evidence="7">KCTC 12848</strain>
    </source>
</reference>
<evidence type="ECO:0000259" key="4">
    <source>
        <dbReference type="PROSITE" id="PS50042"/>
    </source>
</evidence>
<dbReference type="SUPFAM" id="SSF51206">
    <property type="entry name" value="cAMP-binding domain-like"/>
    <property type="match status" value="1"/>
</dbReference>
<dbReference type="PANTHER" id="PTHR24567">
    <property type="entry name" value="CRP FAMILY TRANSCRIPTIONAL REGULATORY PROTEIN"/>
    <property type="match status" value="1"/>
</dbReference>
<evidence type="ECO:0000313" key="6">
    <source>
        <dbReference type="EMBL" id="MFD2310349.1"/>
    </source>
</evidence>
<name>A0ABW5EG33_9GAMM</name>
<dbReference type="Pfam" id="PF00027">
    <property type="entry name" value="cNMP_binding"/>
    <property type="match status" value="1"/>
</dbReference>
<dbReference type="EMBL" id="JBHUJD010000008">
    <property type="protein sequence ID" value="MFD2310349.1"/>
    <property type="molecule type" value="Genomic_DNA"/>
</dbReference>
<evidence type="ECO:0000256" key="1">
    <source>
        <dbReference type="ARBA" id="ARBA00023015"/>
    </source>
</evidence>
<feature type="domain" description="Cyclic nucleotide-binding" evidence="4">
    <location>
        <begin position="19"/>
        <end position="120"/>
    </location>
</feature>
<accession>A0ABW5EG33</accession>
<dbReference type="Gene3D" id="1.10.10.10">
    <property type="entry name" value="Winged helix-like DNA-binding domain superfamily/Winged helix DNA-binding domain"/>
    <property type="match status" value="1"/>
</dbReference>
<gene>
    <name evidence="6" type="ORF">ACFSKX_07930</name>
</gene>